<reference evidence="1" key="1">
    <citation type="submission" date="2020-07" db="EMBL/GenBank/DDBJ databases">
        <title>Genome sequence and genetic diversity analysis of an under-domesticated orphan crop, white fonio (Digitaria exilis).</title>
        <authorList>
            <person name="Bennetzen J.L."/>
            <person name="Chen S."/>
            <person name="Ma X."/>
            <person name="Wang X."/>
            <person name="Yssel A.E.J."/>
            <person name="Chaluvadi S.R."/>
            <person name="Johnson M."/>
            <person name="Gangashetty P."/>
            <person name="Hamidou F."/>
            <person name="Sanogo M.D."/>
            <person name="Zwaenepoel A."/>
            <person name="Wallace J."/>
            <person name="Van De Peer Y."/>
            <person name="Van Deynze A."/>
        </authorList>
    </citation>
    <scope>NUCLEOTIDE SEQUENCE</scope>
    <source>
        <tissue evidence="1">Leaves</tissue>
    </source>
</reference>
<proteinExistence type="predicted"/>
<organism evidence="1 2">
    <name type="scientific">Digitaria exilis</name>
    <dbReference type="NCBI Taxonomy" id="1010633"/>
    <lineage>
        <taxon>Eukaryota</taxon>
        <taxon>Viridiplantae</taxon>
        <taxon>Streptophyta</taxon>
        <taxon>Embryophyta</taxon>
        <taxon>Tracheophyta</taxon>
        <taxon>Spermatophyta</taxon>
        <taxon>Magnoliopsida</taxon>
        <taxon>Liliopsida</taxon>
        <taxon>Poales</taxon>
        <taxon>Poaceae</taxon>
        <taxon>PACMAD clade</taxon>
        <taxon>Panicoideae</taxon>
        <taxon>Panicodae</taxon>
        <taxon>Paniceae</taxon>
        <taxon>Anthephorinae</taxon>
        <taxon>Digitaria</taxon>
    </lineage>
</organism>
<dbReference type="AlphaFoldDB" id="A0A835C0E6"/>
<dbReference type="EMBL" id="JACEFO010001706">
    <property type="protein sequence ID" value="KAF8718752.1"/>
    <property type="molecule type" value="Genomic_DNA"/>
</dbReference>
<accession>A0A835C0E6</accession>
<dbReference type="OrthoDB" id="660918at2759"/>
<evidence type="ECO:0000313" key="1">
    <source>
        <dbReference type="EMBL" id="KAF8718752.1"/>
    </source>
</evidence>
<dbReference type="Proteomes" id="UP000636709">
    <property type="component" value="Unassembled WGS sequence"/>
</dbReference>
<name>A0A835C0E6_9POAL</name>
<gene>
    <name evidence="1" type="ORF">HU200_025054</name>
</gene>
<comment type="caution">
    <text evidence="1">The sequence shown here is derived from an EMBL/GenBank/DDBJ whole genome shotgun (WGS) entry which is preliminary data.</text>
</comment>
<keyword evidence="2" id="KW-1185">Reference proteome</keyword>
<evidence type="ECO:0000313" key="2">
    <source>
        <dbReference type="Proteomes" id="UP000636709"/>
    </source>
</evidence>
<protein>
    <submittedName>
        <fullName evidence="1">Uncharacterized protein</fullName>
    </submittedName>
</protein>
<sequence length="165" mass="17607">MRCGLVTPSPALYAAASSMTVRPLSTLTTILPFGQRAPSFPRLEAGAAIGREGCPSPAHGDAISTSATVCSLVARAVVMASQLVDSASLTASSMSHEISADTVHRTLQVYVDVFVLTDEDSYNRRFSKDNVLWFLDALRGLGSISHILLENALEALSHTHPKRVI</sequence>